<evidence type="ECO:0000256" key="1">
    <source>
        <dbReference type="SAM" id="SignalP"/>
    </source>
</evidence>
<dbReference type="AlphaFoldDB" id="A0A240E3M0"/>
<organism evidence="2 3">
    <name type="scientific">Polynucleobacter meluiroseus</name>
    <dbReference type="NCBI Taxonomy" id="1938814"/>
    <lineage>
        <taxon>Bacteria</taxon>
        <taxon>Pseudomonadati</taxon>
        <taxon>Pseudomonadota</taxon>
        <taxon>Betaproteobacteria</taxon>
        <taxon>Burkholderiales</taxon>
        <taxon>Burkholderiaceae</taxon>
        <taxon>Polynucleobacter</taxon>
    </lineage>
</organism>
<dbReference type="EMBL" id="OANS01000005">
    <property type="protein sequence ID" value="SNX29470.1"/>
    <property type="molecule type" value="Genomic_DNA"/>
</dbReference>
<accession>A0A240E3M0</accession>
<feature type="signal peptide" evidence="1">
    <location>
        <begin position="1"/>
        <end position="23"/>
    </location>
</feature>
<sequence length="194" mass="20500">MKKSLLAALITSVGLVAATSVFAQMPAKMVPLAAEVAVMSATVDSVDLAKRIVTLKDANGNLVQMNVSKKVNDLDKVKKGDMFVVEHAQAIAVGLTAVAKDAKPGVSGVHSVVISGKGSAKPFEETTDTIYATVKISTIDYKTRMVTFTLPSGEKQKVKVDQSVLGLEKFKTGDDVMVEFVDDTVIGFVAPAKK</sequence>
<evidence type="ECO:0008006" key="4">
    <source>
        <dbReference type="Google" id="ProtNLM"/>
    </source>
</evidence>
<evidence type="ECO:0000313" key="3">
    <source>
        <dbReference type="Proteomes" id="UP000218069"/>
    </source>
</evidence>
<proteinExistence type="predicted"/>
<dbReference type="Proteomes" id="UP000218069">
    <property type="component" value="Unassembled WGS sequence"/>
</dbReference>
<protein>
    <recommendedName>
        <fullName evidence="4">DUF5666 domain-containing protein</fullName>
    </recommendedName>
</protein>
<dbReference type="OrthoDB" id="9130497at2"/>
<dbReference type="RefSeq" id="WP_096674591.1">
    <property type="nucleotide sequence ID" value="NZ_OANS01000005.1"/>
</dbReference>
<keyword evidence="3" id="KW-1185">Reference proteome</keyword>
<reference evidence="3" key="1">
    <citation type="submission" date="2017-08" db="EMBL/GenBank/DDBJ databases">
        <authorList>
            <person name="Varghese N."/>
            <person name="Submissions S."/>
        </authorList>
    </citation>
    <scope>NUCLEOTIDE SEQUENCE [LARGE SCALE GENOMIC DNA]</scope>
    <source>
        <strain evidence="3">AP-Melu-1000-B4</strain>
    </source>
</reference>
<evidence type="ECO:0000313" key="2">
    <source>
        <dbReference type="EMBL" id="SNX29470.1"/>
    </source>
</evidence>
<feature type="chain" id="PRO_5012918625" description="DUF5666 domain-containing protein" evidence="1">
    <location>
        <begin position="24"/>
        <end position="194"/>
    </location>
</feature>
<gene>
    <name evidence="2" type="ORF">SAMN06295945_1847</name>
</gene>
<keyword evidence="1" id="KW-0732">Signal</keyword>
<name>A0A240E3M0_9BURK</name>